<evidence type="ECO:0000313" key="4">
    <source>
        <dbReference type="EMBL" id="CAL1134106.1"/>
    </source>
</evidence>
<sequence length="350" mass="39117">MAKVPVLDLSPFLRAQEKAPRPDVTISNLPEDAQVVARTWRQAFAEFGFCQAIGHGVPDDVIENAYATAQKFFQLPFEEKSRCDTGKEYGASSGFTARGKERVSATATEVPDSKVLGAQATRPPDNVESMIFLGREDDVVPDEGYREVMQRYREELRRLLLTTMSLTAVSLDLPMNYFDKYFIMDKQKENEMSLRLAYYPPFEKGAEPLPRQLRYGEHTDYTGFTLLWQDHNIDGPQTAKAIRPPLGGLQVRMPDGSWSDCPPMPGAFTINAGDLIQAWTNDEFLSNVHRVANPPPGDEHARISLVVFTGPGNDTIVEPLPTCVSPERPAKYARISAGEHLRKKLQASNQ</sequence>
<proteinExistence type="inferred from homology"/>
<dbReference type="PROSITE" id="PS51471">
    <property type="entry name" value="FE2OG_OXY"/>
    <property type="match status" value="1"/>
</dbReference>
<dbReference type="Pfam" id="PF14226">
    <property type="entry name" value="DIOX_N"/>
    <property type="match status" value="1"/>
</dbReference>
<evidence type="ECO:0000313" key="3">
    <source>
        <dbReference type="EMBL" id="CAI3980731.1"/>
    </source>
</evidence>
<dbReference type="PANTHER" id="PTHR47990">
    <property type="entry name" value="2-OXOGLUTARATE (2OG) AND FE(II)-DEPENDENT OXYGENASE SUPERFAMILY PROTEIN-RELATED"/>
    <property type="match status" value="1"/>
</dbReference>
<dbReference type="Gene3D" id="2.60.120.330">
    <property type="entry name" value="B-lactam Antibiotic, Isopenicillin N Synthase, Chain"/>
    <property type="match status" value="1"/>
</dbReference>
<comment type="caution">
    <text evidence="3">The sequence shown here is derived from an EMBL/GenBank/DDBJ whole genome shotgun (WGS) entry which is preliminary data.</text>
</comment>
<accession>A0A9P1BWG6</accession>
<dbReference type="InterPro" id="IPR027443">
    <property type="entry name" value="IPNS-like_sf"/>
</dbReference>
<dbReference type="EMBL" id="CAMXCT010000580">
    <property type="protein sequence ID" value="CAI3980731.1"/>
    <property type="molecule type" value="Genomic_DNA"/>
</dbReference>
<dbReference type="SUPFAM" id="SSF51197">
    <property type="entry name" value="Clavaminate synthase-like"/>
    <property type="match status" value="1"/>
</dbReference>
<dbReference type="Pfam" id="PF03171">
    <property type="entry name" value="2OG-FeII_Oxy"/>
    <property type="match status" value="1"/>
</dbReference>
<dbReference type="InterPro" id="IPR044861">
    <property type="entry name" value="IPNS-like_FE2OG_OXY"/>
</dbReference>
<feature type="domain" description="Fe2OG dioxygenase" evidence="2">
    <location>
        <begin position="190"/>
        <end position="311"/>
    </location>
</feature>
<dbReference type="Proteomes" id="UP001152797">
    <property type="component" value="Unassembled WGS sequence"/>
</dbReference>
<keyword evidence="6" id="KW-1185">Reference proteome</keyword>
<evidence type="ECO:0000259" key="2">
    <source>
        <dbReference type="PROSITE" id="PS51471"/>
    </source>
</evidence>
<protein>
    <submittedName>
        <fullName evidence="5">Actin-binding protein IPP</fullName>
    </submittedName>
</protein>
<reference evidence="3" key="1">
    <citation type="submission" date="2022-10" db="EMBL/GenBank/DDBJ databases">
        <authorList>
            <person name="Chen Y."/>
            <person name="Dougan E. K."/>
            <person name="Chan C."/>
            <person name="Rhodes N."/>
            <person name="Thang M."/>
        </authorList>
    </citation>
    <scope>NUCLEOTIDE SEQUENCE</scope>
</reference>
<comment type="similarity">
    <text evidence="1">Belongs to the iron/ascorbate-dependent oxidoreductase family.</text>
</comment>
<dbReference type="AlphaFoldDB" id="A0A9P1BWG6"/>
<dbReference type="InterPro" id="IPR050231">
    <property type="entry name" value="Iron_ascorbate_oxido_reductase"/>
</dbReference>
<dbReference type="EMBL" id="CAMXCT020000580">
    <property type="protein sequence ID" value="CAL1134106.1"/>
    <property type="molecule type" value="Genomic_DNA"/>
</dbReference>
<evidence type="ECO:0000256" key="1">
    <source>
        <dbReference type="RuleBase" id="RU003682"/>
    </source>
</evidence>
<keyword evidence="1" id="KW-0408">Iron</keyword>
<reference evidence="4" key="2">
    <citation type="submission" date="2024-04" db="EMBL/GenBank/DDBJ databases">
        <authorList>
            <person name="Chen Y."/>
            <person name="Shah S."/>
            <person name="Dougan E. K."/>
            <person name="Thang M."/>
            <person name="Chan C."/>
        </authorList>
    </citation>
    <scope>NUCLEOTIDE SEQUENCE [LARGE SCALE GENOMIC DNA]</scope>
</reference>
<dbReference type="InterPro" id="IPR005123">
    <property type="entry name" value="Oxoglu/Fe-dep_dioxygenase_dom"/>
</dbReference>
<dbReference type="GO" id="GO:0046872">
    <property type="term" value="F:metal ion binding"/>
    <property type="evidence" value="ECO:0007669"/>
    <property type="project" value="UniProtKB-KW"/>
</dbReference>
<dbReference type="InterPro" id="IPR026992">
    <property type="entry name" value="DIOX_N"/>
</dbReference>
<dbReference type="EMBL" id="CAMXCT030000580">
    <property type="protein sequence ID" value="CAL4768043.1"/>
    <property type="molecule type" value="Genomic_DNA"/>
</dbReference>
<keyword evidence="1" id="KW-0479">Metal-binding</keyword>
<keyword evidence="1" id="KW-0560">Oxidoreductase</keyword>
<name>A0A9P1BWG6_9DINO</name>
<organism evidence="3">
    <name type="scientific">Cladocopium goreaui</name>
    <dbReference type="NCBI Taxonomy" id="2562237"/>
    <lineage>
        <taxon>Eukaryota</taxon>
        <taxon>Sar</taxon>
        <taxon>Alveolata</taxon>
        <taxon>Dinophyceae</taxon>
        <taxon>Suessiales</taxon>
        <taxon>Symbiodiniaceae</taxon>
        <taxon>Cladocopium</taxon>
    </lineage>
</organism>
<gene>
    <name evidence="3" type="ORF">C1SCF055_LOCUS8590</name>
</gene>
<dbReference type="OrthoDB" id="288590at2759"/>
<evidence type="ECO:0000313" key="5">
    <source>
        <dbReference type="EMBL" id="CAL4768043.1"/>
    </source>
</evidence>
<evidence type="ECO:0000313" key="6">
    <source>
        <dbReference type="Proteomes" id="UP001152797"/>
    </source>
</evidence>
<dbReference type="GO" id="GO:0016491">
    <property type="term" value="F:oxidoreductase activity"/>
    <property type="evidence" value="ECO:0007669"/>
    <property type="project" value="UniProtKB-KW"/>
</dbReference>